<proteinExistence type="predicted"/>
<name>A0A160TXD1_9ZZZZ</name>
<evidence type="ECO:0000313" key="1">
    <source>
        <dbReference type="EMBL" id="CUS55581.1"/>
    </source>
</evidence>
<dbReference type="AlphaFoldDB" id="A0A160TXD1"/>
<organism evidence="1">
    <name type="scientific">hydrothermal vent metagenome</name>
    <dbReference type="NCBI Taxonomy" id="652676"/>
    <lineage>
        <taxon>unclassified sequences</taxon>
        <taxon>metagenomes</taxon>
        <taxon>ecological metagenomes</taxon>
    </lineage>
</organism>
<protein>
    <submittedName>
        <fullName evidence="1">Uncharacterized protein</fullName>
    </submittedName>
</protein>
<reference evidence="1" key="1">
    <citation type="submission" date="2015-10" db="EMBL/GenBank/DDBJ databases">
        <authorList>
            <person name="Gilbert D.G."/>
        </authorList>
    </citation>
    <scope>NUCLEOTIDE SEQUENCE</scope>
</reference>
<sequence>MIEATALACLRAQEAFRDDCSFLFISHSAKSFEIIGSDAFSQNGKRTFKLLDAINGCFVGIVLIPRRK</sequence>
<gene>
    <name evidence="1" type="ORF">MGWOODY_Hyp1295</name>
</gene>
<dbReference type="EMBL" id="CZQD01000002">
    <property type="protein sequence ID" value="CUS55581.1"/>
    <property type="molecule type" value="Genomic_DNA"/>
</dbReference>
<accession>A0A160TXD1</accession>